<dbReference type="Gene3D" id="3.40.50.10610">
    <property type="entry name" value="ABC-type transport auxiliary lipoprotein component"/>
    <property type="match status" value="1"/>
</dbReference>
<dbReference type="PROSITE" id="PS50005">
    <property type="entry name" value="TPR"/>
    <property type="match status" value="1"/>
</dbReference>
<evidence type="ECO:0000259" key="5">
    <source>
        <dbReference type="PROSITE" id="PS51755"/>
    </source>
</evidence>
<dbReference type="AlphaFoldDB" id="A0A9J7BQD6"/>
<dbReference type="PANTHER" id="PTHR12558">
    <property type="entry name" value="CELL DIVISION CYCLE 16,23,27"/>
    <property type="match status" value="1"/>
</dbReference>
<protein>
    <submittedName>
        <fullName evidence="6">Winged helix-turn-helix domain-containing protein</fullName>
    </submittedName>
</protein>
<evidence type="ECO:0000256" key="1">
    <source>
        <dbReference type="ARBA" id="ARBA00023125"/>
    </source>
</evidence>
<organism evidence="6 7">
    <name type="scientific">Occallatibacter riparius</name>
    <dbReference type="NCBI Taxonomy" id="1002689"/>
    <lineage>
        <taxon>Bacteria</taxon>
        <taxon>Pseudomonadati</taxon>
        <taxon>Acidobacteriota</taxon>
        <taxon>Terriglobia</taxon>
        <taxon>Terriglobales</taxon>
        <taxon>Acidobacteriaceae</taxon>
        <taxon>Occallatibacter</taxon>
    </lineage>
</organism>
<dbReference type="SUPFAM" id="SSF46894">
    <property type="entry name" value="C-terminal effector domain of the bipartite response regulators"/>
    <property type="match status" value="1"/>
</dbReference>
<keyword evidence="2" id="KW-0802">TPR repeat</keyword>
<evidence type="ECO:0000313" key="7">
    <source>
        <dbReference type="Proteomes" id="UP001059380"/>
    </source>
</evidence>
<dbReference type="SMART" id="SM00028">
    <property type="entry name" value="TPR"/>
    <property type="match status" value="3"/>
</dbReference>
<evidence type="ECO:0000256" key="3">
    <source>
        <dbReference type="PROSITE-ProRule" id="PRU01091"/>
    </source>
</evidence>
<dbReference type="Gene3D" id="1.10.10.10">
    <property type="entry name" value="Winged helix-like DNA-binding domain superfamily/Winged helix DNA-binding domain"/>
    <property type="match status" value="1"/>
</dbReference>
<keyword evidence="4" id="KW-0812">Transmembrane</keyword>
<dbReference type="InterPro" id="IPR011990">
    <property type="entry name" value="TPR-like_helical_dom_sf"/>
</dbReference>
<keyword evidence="4" id="KW-0472">Membrane</keyword>
<evidence type="ECO:0000256" key="2">
    <source>
        <dbReference type="PROSITE-ProRule" id="PRU00339"/>
    </source>
</evidence>
<dbReference type="Gene3D" id="1.25.40.10">
    <property type="entry name" value="Tetratricopeptide repeat domain"/>
    <property type="match status" value="2"/>
</dbReference>
<keyword evidence="4" id="KW-1133">Transmembrane helix</keyword>
<sequence>MTPSDASVSTGHGWHFGVFEVDTARGELRRSGIPIKLRDQSFQILLALLEHPGQIVTREELRRRLWPSDTFVDFDHSLNTAMMKLRDALGDSTGAPIYIETIPRHGYRFIAPVTSRDETKSLPGEGEAAVLPAKPEGGVVPISVIVKPSSSRKPWLVAAVVIAAVAAILFGLNVIGLRDRVAAMLGNSRSAAPPRIQSIAVLPFENLSGDQSQEYFADGMTEELITELGAFSGVRVISRTSVMRFKDTKMTLPEVARELGADGVLEGTVARSGNRVRVTATLRHAATDHQLWASRYETEVEDMLIVQNKVARSISDAIRSELAPPTPAARSALHRVNPEAYQAYLEGRYQANKWTDAGFEQAEVALHRSIDLDPTFAPAYTALANVHGAQAVWGIRPATEVFPAAKYAALKAIELDDGLAEAHAMLGAVKLVYDWDWAGAEQETRRAVLLNPSSVEARTWYGIFLTAMGRHDEALREGREMVRLDPLAPTSNLQLAWQLHWARRHDEAISQIARVIELDPHFAGAYLELGWNYAAKGMYSEAVTNCRRALDMMPDDQVFLSTSGRVYALAGKRQEAFAQLARLQRLSRTSHVDPWYIAVLYDGAGDTDKSIEYLQRAYSERSGSFYMLKVVLFSERLRSDDRFQVLLKKLSFPS</sequence>
<feature type="transmembrane region" description="Helical" evidence="4">
    <location>
        <begin position="155"/>
        <end position="175"/>
    </location>
</feature>
<keyword evidence="1 3" id="KW-0238">DNA-binding</keyword>
<reference evidence="6" key="1">
    <citation type="submission" date="2021-04" db="EMBL/GenBank/DDBJ databases">
        <title>Phylogenetic analysis of Acidobacteriaceae.</title>
        <authorList>
            <person name="Qiu L."/>
            <person name="Zhang Q."/>
        </authorList>
    </citation>
    <scope>NUCLEOTIDE SEQUENCE</scope>
    <source>
        <strain evidence="6">DSM 25168</strain>
    </source>
</reference>
<dbReference type="PANTHER" id="PTHR12558:SF33">
    <property type="entry name" value="BLL7664 PROTEIN"/>
    <property type="match status" value="1"/>
</dbReference>
<dbReference type="Proteomes" id="UP001059380">
    <property type="component" value="Chromosome"/>
</dbReference>
<dbReference type="GO" id="GO:0003677">
    <property type="term" value="F:DNA binding"/>
    <property type="evidence" value="ECO:0007669"/>
    <property type="project" value="UniProtKB-UniRule"/>
</dbReference>
<dbReference type="GO" id="GO:0006355">
    <property type="term" value="P:regulation of DNA-templated transcription"/>
    <property type="evidence" value="ECO:0007669"/>
    <property type="project" value="InterPro"/>
</dbReference>
<gene>
    <name evidence="6" type="ORF">MOP44_02305</name>
</gene>
<feature type="repeat" description="TPR" evidence="2">
    <location>
        <begin position="523"/>
        <end position="556"/>
    </location>
</feature>
<accession>A0A9J7BQD6</accession>
<feature type="DNA-binding region" description="OmpR/PhoB-type" evidence="3">
    <location>
        <begin position="5"/>
        <end position="111"/>
    </location>
</feature>
<dbReference type="KEGG" id="orp:MOP44_02305"/>
<dbReference type="InterPro" id="IPR019734">
    <property type="entry name" value="TPR_rpt"/>
</dbReference>
<dbReference type="RefSeq" id="WP_260794283.1">
    <property type="nucleotide sequence ID" value="NZ_CP093313.1"/>
</dbReference>
<name>A0A9J7BQD6_9BACT</name>
<dbReference type="InterPro" id="IPR016032">
    <property type="entry name" value="Sig_transdc_resp-reg_C-effctor"/>
</dbReference>
<dbReference type="SMART" id="SM00862">
    <property type="entry name" value="Trans_reg_C"/>
    <property type="match status" value="1"/>
</dbReference>
<dbReference type="GO" id="GO:0000160">
    <property type="term" value="P:phosphorelay signal transduction system"/>
    <property type="evidence" value="ECO:0007669"/>
    <property type="project" value="InterPro"/>
</dbReference>
<keyword evidence="7" id="KW-1185">Reference proteome</keyword>
<evidence type="ECO:0000313" key="6">
    <source>
        <dbReference type="EMBL" id="UWZ84777.1"/>
    </source>
</evidence>
<dbReference type="PROSITE" id="PS51755">
    <property type="entry name" value="OMPR_PHOB"/>
    <property type="match status" value="1"/>
</dbReference>
<feature type="domain" description="OmpR/PhoB-type" evidence="5">
    <location>
        <begin position="5"/>
        <end position="111"/>
    </location>
</feature>
<dbReference type="InterPro" id="IPR036388">
    <property type="entry name" value="WH-like_DNA-bd_sf"/>
</dbReference>
<dbReference type="InterPro" id="IPR001867">
    <property type="entry name" value="OmpR/PhoB-type_DNA-bd"/>
</dbReference>
<dbReference type="CDD" id="cd00383">
    <property type="entry name" value="trans_reg_C"/>
    <property type="match status" value="1"/>
</dbReference>
<evidence type="ECO:0000256" key="4">
    <source>
        <dbReference type="SAM" id="Phobius"/>
    </source>
</evidence>
<proteinExistence type="predicted"/>
<dbReference type="SUPFAM" id="SSF48452">
    <property type="entry name" value="TPR-like"/>
    <property type="match status" value="2"/>
</dbReference>
<dbReference type="EMBL" id="CP093313">
    <property type="protein sequence ID" value="UWZ84777.1"/>
    <property type="molecule type" value="Genomic_DNA"/>
</dbReference>
<dbReference type="Pfam" id="PF13432">
    <property type="entry name" value="TPR_16"/>
    <property type="match status" value="2"/>
</dbReference>
<dbReference type="Pfam" id="PF00486">
    <property type="entry name" value="Trans_reg_C"/>
    <property type="match status" value="1"/>
</dbReference>